<feature type="transmembrane region" description="Helical" evidence="8">
    <location>
        <begin position="79"/>
        <end position="97"/>
    </location>
</feature>
<dbReference type="InterPro" id="IPR018393">
    <property type="entry name" value="NADHpl_OxRdtase_5_subgr"/>
</dbReference>
<dbReference type="InterPro" id="IPR003945">
    <property type="entry name" value="NU5C-like"/>
</dbReference>
<feature type="transmembrane region" description="Helical" evidence="8">
    <location>
        <begin position="716"/>
        <end position="736"/>
    </location>
</feature>
<dbReference type="RefSeq" id="WP_198916698.1">
    <property type="nucleotide sequence ID" value="NZ_JAEKPD010000010.1"/>
</dbReference>
<dbReference type="AlphaFoldDB" id="A0A934IFP6"/>
<evidence type="ECO:0000313" key="12">
    <source>
        <dbReference type="Proteomes" id="UP000642488"/>
    </source>
</evidence>
<evidence type="ECO:0000256" key="3">
    <source>
        <dbReference type="ARBA" id="ARBA00022692"/>
    </source>
</evidence>
<dbReference type="InterPro" id="IPR001516">
    <property type="entry name" value="Proton_antipo_N"/>
</dbReference>
<evidence type="ECO:0000256" key="7">
    <source>
        <dbReference type="SAM" id="MobiDB-lite"/>
    </source>
</evidence>
<feature type="transmembrane region" description="Helical" evidence="8">
    <location>
        <begin position="617"/>
        <end position="635"/>
    </location>
</feature>
<feature type="transmembrane region" description="Helical" evidence="8">
    <location>
        <begin position="30"/>
        <end position="48"/>
    </location>
</feature>
<organism evidence="11 12">
    <name type="scientific">Palleronia pontilimi</name>
    <dbReference type="NCBI Taxonomy" id="1964209"/>
    <lineage>
        <taxon>Bacteria</taxon>
        <taxon>Pseudomonadati</taxon>
        <taxon>Pseudomonadota</taxon>
        <taxon>Alphaproteobacteria</taxon>
        <taxon>Rhodobacterales</taxon>
        <taxon>Roseobacteraceae</taxon>
        <taxon>Palleronia</taxon>
    </lineage>
</organism>
<evidence type="ECO:0000256" key="5">
    <source>
        <dbReference type="ARBA" id="ARBA00023136"/>
    </source>
</evidence>
<feature type="region of interest" description="Disordered" evidence="7">
    <location>
        <begin position="515"/>
        <end position="550"/>
    </location>
</feature>
<dbReference type="PRINTS" id="PR01435">
    <property type="entry name" value="NPOXDRDTASE5"/>
</dbReference>
<dbReference type="GO" id="GO:0003954">
    <property type="term" value="F:NADH dehydrogenase activity"/>
    <property type="evidence" value="ECO:0007669"/>
    <property type="project" value="TreeGrafter"/>
</dbReference>
<dbReference type="GO" id="GO:0042773">
    <property type="term" value="P:ATP synthesis coupled electron transport"/>
    <property type="evidence" value="ECO:0007669"/>
    <property type="project" value="InterPro"/>
</dbReference>
<dbReference type="PANTHER" id="PTHR42829:SF2">
    <property type="entry name" value="NADH-UBIQUINONE OXIDOREDUCTASE CHAIN 5"/>
    <property type="match status" value="1"/>
</dbReference>
<sequence>MATIILFAPLIGALICGFGWRIIGEKPAQWVSTGLLFLAAFLSWIVFLTHDGTTQQIPILRWIESGTLATDWAIRLDRLTAIMLIVITTVSALVHLYSFGYMAHDENFKEGESYRPRFFAYLSFFTFAMLMLVTADNLIQMFFGWEGVGVASYLLIGFYYRKPSANAAAIKAFVVNRVGDFGFALGIFALFFMVDSVNLDDIFAAGPQLAETQLTFLWRDWTASEVIAVLLFIGAMGKSAQLFLHTWLPDAMEGPTPVSALIHAATMVTAGVFLVCRMSPIMEYAPSATAFVTVIGASTAFFAATVGLVQNDIKRVIAYSTCSQLGYMFVAAGVGVYSVAMFHLFTHAFFKAMLFLGAGSVIHGMHHEQDMRNYGGLKDKLPYTFLAMLIGTLAITGVGIPLTHIGFAGFLSKDAVIESAFGAQSQPGMYAFWLLVLAAAMTSFYSWRLMFLTFWGDPRGDKHTHEHAHESPMVMLAPLGVLALGSVLAGMIWYGSFFGDHAQVNRFFGIPEHSEAAEDHGEEGASATEEQAASGSETAAGSTDDAGEGVGEAVEELAQGDVTEAVDDATEPTEDSHAADATHGEVMAGGWEAGAIYMAPENHVMDDAHHAPTWVKVSPFFAMLLGLGLSWLMYIRRPDLPGRLAESQPFLYQFLLNKWYFDEIYDAVFVRPAKKIGRFLWTRGDGAVIDGGINGVAMGLIPLLTRYAGRAQSGYLFHYAFAMVLGIALLITWMTLGGGAE</sequence>
<reference evidence="11" key="1">
    <citation type="submission" date="2020-12" db="EMBL/GenBank/DDBJ databases">
        <title>Bacterial taxonomy.</title>
        <authorList>
            <person name="Pan X."/>
        </authorList>
    </citation>
    <scope>NUCLEOTIDE SEQUENCE</scope>
    <source>
        <strain evidence="11">KCTC 52957</strain>
    </source>
</reference>
<feature type="transmembrane region" description="Helical" evidence="8">
    <location>
        <begin position="6"/>
        <end position="23"/>
    </location>
</feature>
<dbReference type="Pfam" id="PF00361">
    <property type="entry name" value="Proton_antipo_M"/>
    <property type="match status" value="1"/>
</dbReference>
<keyword evidence="4 8" id="KW-1133">Transmembrane helix</keyword>
<feature type="transmembrane region" description="Helical" evidence="8">
    <location>
        <begin position="344"/>
        <end position="362"/>
    </location>
</feature>
<protein>
    <submittedName>
        <fullName evidence="11">NADH-quinone oxidoreductase subunit L</fullName>
    </submittedName>
</protein>
<feature type="domain" description="NADH-Ubiquinone oxidoreductase (complex I) chain 5 N-terminal" evidence="10">
    <location>
        <begin position="62"/>
        <end position="108"/>
    </location>
</feature>
<feature type="transmembrane region" description="Helical" evidence="8">
    <location>
        <begin position="260"/>
        <end position="282"/>
    </location>
</feature>
<dbReference type="Proteomes" id="UP000642488">
    <property type="component" value="Unassembled WGS sequence"/>
</dbReference>
<evidence type="ECO:0000259" key="9">
    <source>
        <dbReference type="Pfam" id="PF00361"/>
    </source>
</evidence>
<dbReference type="PRINTS" id="PR01434">
    <property type="entry name" value="NADHDHGNASE5"/>
</dbReference>
<comment type="subcellular location">
    <subcellularLocation>
        <location evidence="2">Endomembrane system</location>
        <topology evidence="2">Multi-pass membrane protein</topology>
    </subcellularLocation>
    <subcellularLocation>
        <location evidence="6">Membrane</location>
        <topology evidence="6">Multi-pass membrane protein</topology>
    </subcellularLocation>
</comment>
<keyword evidence="3 6" id="KW-0812">Transmembrane</keyword>
<feature type="transmembrane region" description="Helical" evidence="8">
    <location>
        <begin position="141"/>
        <end position="160"/>
    </location>
</feature>
<evidence type="ECO:0000256" key="6">
    <source>
        <dbReference type="RuleBase" id="RU000320"/>
    </source>
</evidence>
<evidence type="ECO:0000256" key="1">
    <source>
        <dbReference type="ARBA" id="ARBA00002378"/>
    </source>
</evidence>
<feature type="transmembrane region" description="Helical" evidence="8">
    <location>
        <begin position="473"/>
        <end position="494"/>
    </location>
</feature>
<dbReference type="PANTHER" id="PTHR42829">
    <property type="entry name" value="NADH-UBIQUINONE OXIDOREDUCTASE CHAIN 5"/>
    <property type="match status" value="1"/>
</dbReference>
<feature type="transmembrane region" description="Helical" evidence="8">
    <location>
        <begin position="288"/>
        <end position="309"/>
    </location>
</feature>
<feature type="compositionally biased region" description="Low complexity" evidence="7">
    <location>
        <begin position="524"/>
        <end position="543"/>
    </location>
</feature>
<feature type="domain" description="NADH:quinone oxidoreductase/Mrp antiporter transmembrane" evidence="9">
    <location>
        <begin position="135"/>
        <end position="431"/>
    </location>
</feature>
<dbReference type="EMBL" id="JAEKPD010000010">
    <property type="protein sequence ID" value="MBJ3763537.1"/>
    <property type="molecule type" value="Genomic_DNA"/>
</dbReference>
<comment type="function">
    <text evidence="1">NDH-1 shuttles electrons from NADH, via FMN and iron-sulfur (Fe-S) centers, to quinones in the respiratory chain. The immediate electron acceptor for the enzyme in this species is believed to be ubiquinone. Couples the redox reaction to proton translocation (for every two electrons transferred, four hydrogen ions are translocated across the cytoplasmic membrane), and thus conserves the redox energy in a proton gradient.</text>
</comment>
<keyword evidence="5 8" id="KW-0472">Membrane</keyword>
<dbReference type="Gene3D" id="1.20.5.2700">
    <property type="match status" value="1"/>
</dbReference>
<feature type="transmembrane region" description="Helical" evidence="8">
    <location>
        <begin position="316"/>
        <end position="338"/>
    </location>
</feature>
<dbReference type="NCBIfam" id="NF005141">
    <property type="entry name" value="PRK06590.1"/>
    <property type="match status" value="1"/>
</dbReference>
<gene>
    <name evidence="11" type="primary">nuoL</name>
    <name evidence="11" type="ORF">ILP92_12345</name>
</gene>
<feature type="transmembrane region" description="Helical" evidence="8">
    <location>
        <begin position="430"/>
        <end position="452"/>
    </location>
</feature>
<feature type="transmembrane region" description="Helical" evidence="8">
    <location>
        <begin position="226"/>
        <end position="248"/>
    </location>
</feature>
<dbReference type="GO" id="GO:0015990">
    <property type="term" value="P:electron transport coupled proton transport"/>
    <property type="evidence" value="ECO:0007669"/>
    <property type="project" value="TreeGrafter"/>
</dbReference>
<feature type="transmembrane region" description="Helical" evidence="8">
    <location>
        <begin position="118"/>
        <end position="135"/>
    </location>
</feature>
<dbReference type="GO" id="GO:0008137">
    <property type="term" value="F:NADH dehydrogenase (ubiquinone) activity"/>
    <property type="evidence" value="ECO:0007669"/>
    <property type="project" value="InterPro"/>
</dbReference>
<keyword evidence="12" id="KW-1185">Reference proteome</keyword>
<comment type="caution">
    <text evidence="11">The sequence shown here is derived from an EMBL/GenBank/DDBJ whole genome shotgun (WGS) entry which is preliminary data.</text>
</comment>
<dbReference type="NCBIfam" id="TIGR01974">
    <property type="entry name" value="NDH_I_L"/>
    <property type="match status" value="1"/>
</dbReference>
<evidence type="ECO:0000256" key="4">
    <source>
        <dbReference type="ARBA" id="ARBA00022989"/>
    </source>
</evidence>
<evidence type="ECO:0000313" key="11">
    <source>
        <dbReference type="EMBL" id="MBJ3763537.1"/>
    </source>
</evidence>
<feature type="transmembrane region" description="Helical" evidence="8">
    <location>
        <begin position="172"/>
        <end position="194"/>
    </location>
</feature>
<dbReference type="GO" id="GO:0012505">
    <property type="term" value="C:endomembrane system"/>
    <property type="evidence" value="ECO:0007669"/>
    <property type="project" value="UniProtKB-SubCell"/>
</dbReference>
<dbReference type="Pfam" id="PF00662">
    <property type="entry name" value="Proton_antipo_N"/>
    <property type="match status" value="1"/>
</dbReference>
<dbReference type="GO" id="GO:0016020">
    <property type="term" value="C:membrane"/>
    <property type="evidence" value="ECO:0007669"/>
    <property type="project" value="UniProtKB-SubCell"/>
</dbReference>
<name>A0A934IFP6_9RHOB</name>
<evidence type="ECO:0000256" key="8">
    <source>
        <dbReference type="SAM" id="Phobius"/>
    </source>
</evidence>
<dbReference type="InterPro" id="IPR001750">
    <property type="entry name" value="ND/Mrp_TM"/>
</dbReference>
<accession>A0A934IFP6</accession>
<feature type="transmembrane region" description="Helical" evidence="8">
    <location>
        <begin position="383"/>
        <end position="410"/>
    </location>
</feature>
<proteinExistence type="predicted"/>
<evidence type="ECO:0000259" key="10">
    <source>
        <dbReference type="Pfam" id="PF00662"/>
    </source>
</evidence>
<evidence type="ECO:0000256" key="2">
    <source>
        <dbReference type="ARBA" id="ARBA00004127"/>
    </source>
</evidence>